<name>A0A2P5F166_TREOI</name>
<dbReference type="SMART" id="SM00448">
    <property type="entry name" value="REC"/>
    <property type="match status" value="1"/>
</dbReference>
<keyword evidence="6" id="KW-0804">Transcription</keyword>
<feature type="region of interest" description="Disordered" evidence="10">
    <location>
        <begin position="23"/>
        <end position="53"/>
    </location>
</feature>
<evidence type="ECO:0000256" key="4">
    <source>
        <dbReference type="ARBA" id="ARBA00023015"/>
    </source>
</evidence>
<evidence type="ECO:0000256" key="3">
    <source>
        <dbReference type="ARBA" id="ARBA00023012"/>
    </source>
</evidence>
<keyword evidence="14" id="KW-1185">Reference proteome</keyword>
<dbReference type="SUPFAM" id="SSF52172">
    <property type="entry name" value="CheY-like"/>
    <property type="match status" value="1"/>
</dbReference>
<gene>
    <name evidence="13" type="primary">TorPRR6</name>
    <name evidence="13" type="ORF">TorRG33x02_128110</name>
</gene>
<evidence type="ECO:0000256" key="6">
    <source>
        <dbReference type="ARBA" id="ARBA00023163"/>
    </source>
</evidence>
<dbReference type="CDD" id="cd17582">
    <property type="entry name" value="psREC_PRR"/>
    <property type="match status" value="1"/>
</dbReference>
<dbReference type="PANTHER" id="PTHR43874">
    <property type="entry name" value="TWO-COMPONENT RESPONSE REGULATOR"/>
    <property type="match status" value="1"/>
</dbReference>
<dbReference type="STRING" id="63057.A0A2P5F166"/>
<evidence type="ECO:0000313" key="13">
    <source>
        <dbReference type="EMBL" id="PON91528.1"/>
    </source>
</evidence>
<feature type="compositionally biased region" description="Polar residues" evidence="10">
    <location>
        <begin position="485"/>
        <end position="523"/>
    </location>
</feature>
<dbReference type="AlphaFoldDB" id="A0A2P5F166"/>
<dbReference type="GO" id="GO:0007623">
    <property type="term" value="P:circadian rhythm"/>
    <property type="evidence" value="ECO:0007669"/>
    <property type="project" value="UniProtKB-ARBA"/>
</dbReference>
<dbReference type="GO" id="GO:0005634">
    <property type="term" value="C:nucleus"/>
    <property type="evidence" value="ECO:0007669"/>
    <property type="project" value="UniProtKB-SubCell"/>
</dbReference>
<dbReference type="EMBL" id="JXTC01000074">
    <property type="protein sequence ID" value="PON91528.1"/>
    <property type="molecule type" value="Genomic_DNA"/>
</dbReference>
<keyword evidence="3" id="KW-0902">Two-component regulatory system</keyword>
<dbReference type="FunFam" id="3.40.50.2300:FF:000214">
    <property type="entry name" value="Two-component response regulator-like PRR37"/>
    <property type="match status" value="1"/>
</dbReference>
<evidence type="ECO:0000259" key="12">
    <source>
        <dbReference type="PROSITE" id="PS51017"/>
    </source>
</evidence>
<feature type="region of interest" description="Disordered" evidence="10">
    <location>
        <begin position="364"/>
        <end position="388"/>
    </location>
</feature>
<dbReference type="PROSITE" id="PS51017">
    <property type="entry name" value="CCT"/>
    <property type="match status" value="1"/>
</dbReference>
<dbReference type="InParanoid" id="A0A2P5F166"/>
<evidence type="ECO:0000259" key="11">
    <source>
        <dbReference type="PROSITE" id="PS50110"/>
    </source>
</evidence>
<evidence type="ECO:0000256" key="7">
    <source>
        <dbReference type="ARBA" id="ARBA00023242"/>
    </source>
</evidence>
<keyword evidence="4" id="KW-0805">Transcription regulation</keyword>
<reference evidence="14" key="1">
    <citation type="submission" date="2016-06" db="EMBL/GenBank/DDBJ databases">
        <title>Parallel loss of symbiosis genes in relatives of nitrogen-fixing non-legume Parasponia.</title>
        <authorList>
            <person name="Van Velzen R."/>
            <person name="Holmer R."/>
            <person name="Bu F."/>
            <person name="Rutten L."/>
            <person name="Van Zeijl A."/>
            <person name="Liu W."/>
            <person name="Santuari L."/>
            <person name="Cao Q."/>
            <person name="Sharma T."/>
            <person name="Shen D."/>
            <person name="Roswanjaya Y."/>
            <person name="Wardhani T."/>
            <person name="Kalhor M.S."/>
            <person name="Jansen J."/>
            <person name="Van den Hoogen J."/>
            <person name="Gungor B."/>
            <person name="Hartog M."/>
            <person name="Hontelez J."/>
            <person name="Verver J."/>
            <person name="Yang W.-C."/>
            <person name="Schijlen E."/>
            <person name="Repin R."/>
            <person name="Schilthuizen M."/>
            <person name="Schranz E."/>
            <person name="Heidstra R."/>
            <person name="Miyata K."/>
            <person name="Fedorova E."/>
            <person name="Kohlen W."/>
            <person name="Bisseling T."/>
            <person name="Smit S."/>
            <person name="Geurts R."/>
        </authorList>
    </citation>
    <scope>NUCLEOTIDE SEQUENCE [LARGE SCALE GENOMIC DNA]</scope>
    <source>
        <strain evidence="14">cv. RG33-2</strain>
    </source>
</reference>
<dbReference type="Proteomes" id="UP000237000">
    <property type="component" value="Unassembled WGS sequence"/>
</dbReference>
<comment type="caution">
    <text evidence="8">Lacks conserved residue(s) required for the propagation of feature annotation.</text>
</comment>
<dbReference type="PROSITE" id="PS50110">
    <property type="entry name" value="RESPONSE_REGULATORY"/>
    <property type="match status" value="1"/>
</dbReference>
<dbReference type="PANTHER" id="PTHR43874:SF195">
    <property type="entry name" value="TWO-COMPONENT RESPONSE REGULATOR-LIKE PRR37 ISOFORM X1"/>
    <property type="match status" value="1"/>
</dbReference>
<accession>A0A2P5F166</accession>
<keyword evidence="5" id="KW-0090">Biological rhythms</keyword>
<feature type="region of interest" description="Disordered" evidence="10">
    <location>
        <begin position="583"/>
        <end position="662"/>
    </location>
</feature>
<evidence type="ECO:0000256" key="1">
    <source>
        <dbReference type="ARBA" id="ARBA00004123"/>
    </source>
</evidence>
<evidence type="ECO:0000256" key="9">
    <source>
        <dbReference type="PROSITE-ProRule" id="PRU00357"/>
    </source>
</evidence>
<comment type="subcellular location">
    <subcellularLocation>
        <location evidence="1 9">Nucleus</location>
    </subcellularLocation>
</comment>
<dbReference type="GO" id="GO:0009736">
    <property type="term" value="P:cytokinin-activated signaling pathway"/>
    <property type="evidence" value="ECO:0007669"/>
    <property type="project" value="InterPro"/>
</dbReference>
<dbReference type="InterPro" id="IPR045279">
    <property type="entry name" value="ARR-like"/>
</dbReference>
<keyword evidence="7 9" id="KW-0539">Nucleus</keyword>
<dbReference type="InterPro" id="IPR011006">
    <property type="entry name" value="CheY-like_superfamily"/>
</dbReference>
<dbReference type="GO" id="GO:0045892">
    <property type="term" value="P:negative regulation of DNA-templated transcription"/>
    <property type="evidence" value="ECO:0007669"/>
    <property type="project" value="UniProtKB-ARBA"/>
</dbReference>
<dbReference type="Pfam" id="PF00072">
    <property type="entry name" value="Response_reg"/>
    <property type="match status" value="1"/>
</dbReference>
<feature type="region of interest" description="Disordered" evidence="10">
    <location>
        <begin position="485"/>
        <end position="548"/>
    </location>
</feature>
<evidence type="ECO:0000256" key="10">
    <source>
        <dbReference type="SAM" id="MobiDB-lite"/>
    </source>
</evidence>
<proteinExistence type="inferred from homology"/>
<evidence type="ECO:0000256" key="2">
    <source>
        <dbReference type="ARBA" id="ARBA00010330"/>
    </source>
</evidence>
<evidence type="ECO:0000256" key="5">
    <source>
        <dbReference type="ARBA" id="ARBA00023108"/>
    </source>
</evidence>
<dbReference type="OrthoDB" id="60033at2759"/>
<feature type="compositionally biased region" description="Basic and acidic residues" evidence="10">
    <location>
        <begin position="23"/>
        <end position="52"/>
    </location>
</feature>
<feature type="domain" description="CCT" evidence="12">
    <location>
        <begin position="667"/>
        <end position="709"/>
    </location>
</feature>
<feature type="compositionally biased region" description="Basic and acidic residues" evidence="10">
    <location>
        <begin position="368"/>
        <end position="388"/>
    </location>
</feature>
<feature type="domain" description="Response regulatory" evidence="11">
    <location>
        <begin position="99"/>
        <end position="217"/>
    </location>
</feature>
<dbReference type="InterPro" id="IPR010402">
    <property type="entry name" value="CCT_domain"/>
</dbReference>
<dbReference type="Pfam" id="PF06203">
    <property type="entry name" value="CCT"/>
    <property type="match status" value="1"/>
</dbReference>
<dbReference type="Gene3D" id="3.40.50.2300">
    <property type="match status" value="1"/>
</dbReference>
<dbReference type="InterPro" id="IPR001789">
    <property type="entry name" value="Sig_transdc_resp-reg_receiver"/>
</dbReference>
<feature type="compositionally biased region" description="Polar residues" evidence="10">
    <location>
        <begin position="607"/>
        <end position="623"/>
    </location>
</feature>
<dbReference type="GO" id="GO:0010017">
    <property type="term" value="P:red or far-red light signaling pathway"/>
    <property type="evidence" value="ECO:0007669"/>
    <property type="project" value="UniProtKB-ARBA"/>
</dbReference>
<dbReference type="GO" id="GO:0000160">
    <property type="term" value="P:phosphorelay signal transduction system"/>
    <property type="evidence" value="ECO:0007669"/>
    <property type="project" value="UniProtKB-KW"/>
</dbReference>
<comment type="similarity">
    <text evidence="2">Belongs to the ARR-like family.</text>
</comment>
<feature type="region of interest" description="Disordered" evidence="10">
    <location>
        <begin position="242"/>
        <end position="321"/>
    </location>
</feature>
<organism evidence="13 14">
    <name type="scientific">Trema orientale</name>
    <name type="common">Charcoal tree</name>
    <name type="synonym">Celtis orientalis</name>
    <dbReference type="NCBI Taxonomy" id="63057"/>
    <lineage>
        <taxon>Eukaryota</taxon>
        <taxon>Viridiplantae</taxon>
        <taxon>Streptophyta</taxon>
        <taxon>Embryophyta</taxon>
        <taxon>Tracheophyta</taxon>
        <taxon>Spermatophyta</taxon>
        <taxon>Magnoliopsida</taxon>
        <taxon>eudicotyledons</taxon>
        <taxon>Gunneridae</taxon>
        <taxon>Pentapetalae</taxon>
        <taxon>rosids</taxon>
        <taxon>fabids</taxon>
        <taxon>Rosales</taxon>
        <taxon>Cannabaceae</taxon>
        <taxon>Trema</taxon>
    </lineage>
</organism>
<evidence type="ECO:0000313" key="14">
    <source>
        <dbReference type="Proteomes" id="UP000237000"/>
    </source>
</evidence>
<feature type="compositionally biased region" description="Low complexity" evidence="10">
    <location>
        <begin position="524"/>
        <end position="548"/>
    </location>
</feature>
<evidence type="ECO:0000256" key="8">
    <source>
        <dbReference type="PROSITE-ProRule" id="PRU00169"/>
    </source>
</evidence>
<feature type="compositionally biased region" description="Polar residues" evidence="10">
    <location>
        <begin position="583"/>
        <end position="599"/>
    </location>
</feature>
<protein>
    <submittedName>
        <fullName evidence="13">Two-component response regulator</fullName>
    </submittedName>
</protein>
<sequence>MGKVQMNNKAPVTNDGLAELNHRIQDGNKERRGRVTGERQGLSEEHESRINEDVQDVNDGQIGAVQVLGQSQSGQQRSQQKPQGHLVSWERFLAFRSLNVLLVENDDSTRHIVSALLRNCGYEVTAVENGREAWKVLEDLITDVDLVLTEVVMPCLSGIGLLCKIMSKKTCKDIPVIMMSSQGSRSMVFKCLSKGAVDFLVKPIRKNELKNLWQHVWRKFHISSGSGSESGIWVEKPIKSRTVEDSDNNSGSNDEDDTESIGLTFRNDSDSGTQSSWTKRAVDVDSPQPVSPWDQFADPPDSTCEANHPRHEAFGNNWVPENATTTPLAKIDELDKRFMGKDLKIGVPSIPNLQLEDSGEKVLTNMSDADKDKTSELNSKKDDEEQEKGVLDLNNEEPNAENIQVVDLMGVSANSIDPHMESADLDIPNALSKAACMSDKTIHDNKEIPFFELILKRPRDVQDTITSAHDRNVLRHSDVSAFSRYNSTSTANQAPTGNIGSCSPLDNSSDAANPESAPNFQSDSNGTPPNQGSNGSSNNNDMGSTTNNAFTKQVPFADWPTPKSTVKLQSCTAFQQVQNGQSSLQPTIQGASQCGSSNPLRAPMEGNISNHSLNRSASGSKHGSNGHKRSTTASNSRAKKMESNSGVAGKGKTTDGSGADGNRFAQREAALKRFRQKRQERCFEKKVRYQSRKKLAEQRPRIRGQFIRKGMHENKGKGIIYEPEPIY</sequence>
<comment type="caution">
    <text evidence="13">The sequence shown here is derived from an EMBL/GenBank/DDBJ whole genome shotgun (WGS) entry which is preliminary data.</text>
</comment>